<dbReference type="EMBL" id="QNRK01000019">
    <property type="protein sequence ID" value="RBP10385.1"/>
    <property type="molecule type" value="Genomic_DNA"/>
</dbReference>
<evidence type="ECO:0000256" key="2">
    <source>
        <dbReference type="ARBA" id="ARBA00023163"/>
    </source>
</evidence>
<dbReference type="PANTHER" id="PTHR11019">
    <property type="entry name" value="HTH-TYPE TRANSCRIPTIONAL REGULATOR NIMR"/>
    <property type="match status" value="1"/>
</dbReference>
<name>A0A366F9I2_9HYPH</name>
<keyword evidence="2" id="KW-0804">Transcription</keyword>
<dbReference type="AlphaFoldDB" id="A0A366F9I2"/>
<dbReference type="Gene3D" id="1.10.10.60">
    <property type="entry name" value="Homeodomain-like"/>
    <property type="match status" value="2"/>
</dbReference>
<dbReference type="PROSITE" id="PS01124">
    <property type="entry name" value="HTH_ARAC_FAMILY_2"/>
    <property type="match status" value="1"/>
</dbReference>
<dbReference type="GO" id="GO:0003700">
    <property type="term" value="F:DNA-binding transcription factor activity"/>
    <property type="evidence" value="ECO:0007669"/>
    <property type="project" value="InterPro"/>
</dbReference>
<dbReference type="Pfam" id="PF12833">
    <property type="entry name" value="HTH_18"/>
    <property type="match status" value="1"/>
</dbReference>
<gene>
    <name evidence="4" type="ORF">DFR50_11956</name>
</gene>
<evidence type="ECO:0000313" key="4">
    <source>
        <dbReference type="EMBL" id="RBP10385.1"/>
    </source>
</evidence>
<dbReference type="SMART" id="SM00342">
    <property type="entry name" value="HTH_ARAC"/>
    <property type="match status" value="1"/>
</dbReference>
<feature type="domain" description="HTH araC/xylS-type" evidence="3">
    <location>
        <begin position="10"/>
        <end position="108"/>
    </location>
</feature>
<protein>
    <submittedName>
        <fullName evidence="4">AraC-like DNA-binding protein</fullName>
    </submittedName>
</protein>
<reference evidence="4 5" key="1">
    <citation type="submission" date="2018-06" db="EMBL/GenBank/DDBJ databases">
        <title>Genomic Encyclopedia of Type Strains, Phase IV (KMG-IV): sequencing the most valuable type-strain genomes for metagenomic binning, comparative biology and taxonomic classification.</title>
        <authorList>
            <person name="Goeker M."/>
        </authorList>
    </citation>
    <scope>NUCLEOTIDE SEQUENCE [LARGE SCALE GENOMIC DNA]</scope>
    <source>
        <strain evidence="4 5">DSM 24875</strain>
    </source>
</reference>
<evidence type="ECO:0000313" key="5">
    <source>
        <dbReference type="Proteomes" id="UP000253529"/>
    </source>
</evidence>
<proteinExistence type="predicted"/>
<evidence type="ECO:0000259" key="3">
    <source>
        <dbReference type="PROSITE" id="PS01124"/>
    </source>
</evidence>
<sequence length="111" mass="12246">MFALADKPMHVVIAAMHAQPERKWTLEALARIAGMSRSSFAVRFKRTVGEPAMDYLTRWRMIVASDRLANRGMPIAVVAPLVGYESEGAFGAAFKRVMGYSPKQFERAAAG</sequence>
<dbReference type="InterPro" id="IPR009057">
    <property type="entry name" value="Homeodomain-like_sf"/>
</dbReference>
<keyword evidence="4" id="KW-0238">DNA-binding</keyword>
<keyword evidence="1" id="KW-0805">Transcription regulation</keyword>
<dbReference type="InterPro" id="IPR018060">
    <property type="entry name" value="HTH_AraC"/>
</dbReference>
<dbReference type="SUPFAM" id="SSF46689">
    <property type="entry name" value="Homeodomain-like"/>
    <property type="match status" value="2"/>
</dbReference>
<accession>A0A366F9I2</accession>
<keyword evidence="5" id="KW-1185">Reference proteome</keyword>
<evidence type="ECO:0000256" key="1">
    <source>
        <dbReference type="ARBA" id="ARBA00023015"/>
    </source>
</evidence>
<organism evidence="4 5">
    <name type="scientific">Roseiarcus fermentans</name>
    <dbReference type="NCBI Taxonomy" id="1473586"/>
    <lineage>
        <taxon>Bacteria</taxon>
        <taxon>Pseudomonadati</taxon>
        <taxon>Pseudomonadota</taxon>
        <taxon>Alphaproteobacteria</taxon>
        <taxon>Hyphomicrobiales</taxon>
        <taxon>Roseiarcaceae</taxon>
        <taxon>Roseiarcus</taxon>
    </lineage>
</organism>
<dbReference type="PANTHER" id="PTHR11019:SF159">
    <property type="entry name" value="TRANSCRIPTIONAL REGULATOR-RELATED"/>
    <property type="match status" value="1"/>
</dbReference>
<comment type="caution">
    <text evidence="4">The sequence shown here is derived from an EMBL/GenBank/DDBJ whole genome shotgun (WGS) entry which is preliminary data.</text>
</comment>
<dbReference type="GO" id="GO:0043565">
    <property type="term" value="F:sequence-specific DNA binding"/>
    <property type="evidence" value="ECO:0007669"/>
    <property type="project" value="InterPro"/>
</dbReference>
<dbReference type="Proteomes" id="UP000253529">
    <property type="component" value="Unassembled WGS sequence"/>
</dbReference>